<dbReference type="InterPro" id="IPR025669">
    <property type="entry name" value="AAA_dom"/>
</dbReference>
<dbReference type="PANTHER" id="PTHR13696">
    <property type="entry name" value="P-LOOP CONTAINING NUCLEOSIDE TRIPHOSPHATE HYDROLASE"/>
    <property type="match status" value="1"/>
</dbReference>
<proteinExistence type="inferred from homology"/>
<dbReference type="EMBL" id="WBZC01000012">
    <property type="protein sequence ID" value="KAB3536312.1"/>
    <property type="molecule type" value="Genomic_DNA"/>
</dbReference>
<protein>
    <recommendedName>
        <fullName evidence="4">Sporulation initiation inhibitor protein Soj</fullName>
    </recommendedName>
</protein>
<reference evidence="6 7" key="1">
    <citation type="submission" date="2019-10" db="EMBL/GenBank/DDBJ databases">
        <title>Alkaliphilus serpentinus sp. nov. and Alkaliphilus pronyensis sp. nov., two novel anaerobic alkaliphilic species isolated from the serpentinized-hosted hydrothermal field of the Prony Bay (New Caledonia).</title>
        <authorList>
            <person name="Postec A."/>
        </authorList>
    </citation>
    <scope>NUCLEOTIDE SEQUENCE [LARGE SCALE GENOMIC DNA]</scope>
    <source>
        <strain evidence="6 7">LacV</strain>
    </source>
</reference>
<dbReference type="Pfam" id="PF13614">
    <property type="entry name" value="AAA_31"/>
    <property type="match status" value="1"/>
</dbReference>
<dbReference type="PANTHER" id="PTHR13696:SF99">
    <property type="entry name" value="COBYRINIC ACID AC-DIAMIDE SYNTHASE"/>
    <property type="match status" value="1"/>
</dbReference>
<evidence type="ECO:0000256" key="4">
    <source>
        <dbReference type="ARBA" id="ARBA00071824"/>
    </source>
</evidence>
<dbReference type="Gene3D" id="3.40.50.300">
    <property type="entry name" value="P-loop containing nucleotide triphosphate hydrolases"/>
    <property type="match status" value="1"/>
</dbReference>
<evidence type="ECO:0000256" key="1">
    <source>
        <dbReference type="ARBA" id="ARBA00006976"/>
    </source>
</evidence>
<organism evidence="6 7">
    <name type="scientific">Alkaliphilus pronyensis</name>
    <dbReference type="NCBI Taxonomy" id="1482732"/>
    <lineage>
        <taxon>Bacteria</taxon>
        <taxon>Bacillati</taxon>
        <taxon>Bacillota</taxon>
        <taxon>Clostridia</taxon>
        <taxon>Peptostreptococcales</taxon>
        <taxon>Natronincolaceae</taxon>
        <taxon>Alkaliphilus</taxon>
    </lineage>
</organism>
<dbReference type="CDD" id="cd02042">
    <property type="entry name" value="ParAB_family"/>
    <property type="match status" value="1"/>
</dbReference>
<dbReference type="FunFam" id="3.40.50.300:FF:000285">
    <property type="entry name" value="Sporulation initiation inhibitor Soj"/>
    <property type="match status" value="1"/>
</dbReference>
<comment type="subunit">
    <text evidence="3">Dimerizes in the presence of ATP but not ADP; ATP-binding is required for double-stranded (ds)DNA-binding. Interacts with DnaA.</text>
</comment>
<dbReference type="RefSeq" id="WP_151860368.1">
    <property type="nucleotide sequence ID" value="NZ_WBZC01000012.1"/>
</dbReference>
<dbReference type="AlphaFoldDB" id="A0A6I0F4L1"/>
<name>A0A6I0F4L1_9FIRM</name>
<comment type="similarity">
    <text evidence="1">Belongs to the ParA family.</text>
</comment>
<gene>
    <name evidence="6" type="ORF">F8154_04350</name>
</gene>
<evidence type="ECO:0000256" key="2">
    <source>
        <dbReference type="ARBA" id="ARBA00049360"/>
    </source>
</evidence>
<dbReference type="InterPro" id="IPR027417">
    <property type="entry name" value="P-loop_NTPase"/>
</dbReference>
<evidence type="ECO:0000313" key="6">
    <source>
        <dbReference type="EMBL" id="KAB3536312.1"/>
    </source>
</evidence>
<sequence>MSKIIAVASQKGGVAKSTTCRNLATILAKEGYKVLAIDTDNQASMTDCFGIVKPETLDTTLYHLMMAVMNEDDLPSKESYILNRDGVDVIPSSIEMSAIEMNLVSTMSREYVLKTITEQLRSDYDYIIMDSAPSLGLMTLNVLAACDSVLIPATPEYLSVKGLELLLQTIMKIKRRINPSITFEGILLTMFDERTNLSKNMIEMVDEAYGEHIKVFDIRIPKSVKVGEANLQSKCIVDYMPTNKAAIAYQELVKELISNG</sequence>
<evidence type="ECO:0000256" key="3">
    <source>
        <dbReference type="ARBA" id="ARBA00062323"/>
    </source>
</evidence>
<accession>A0A6I0F4L1</accession>
<comment type="catalytic activity">
    <reaction evidence="2">
        <text>ATP + H2O = ADP + phosphate + H(+)</text>
        <dbReference type="Rhea" id="RHEA:13065"/>
        <dbReference type="ChEBI" id="CHEBI:15377"/>
        <dbReference type="ChEBI" id="CHEBI:15378"/>
        <dbReference type="ChEBI" id="CHEBI:30616"/>
        <dbReference type="ChEBI" id="CHEBI:43474"/>
        <dbReference type="ChEBI" id="CHEBI:456216"/>
    </reaction>
</comment>
<dbReference type="OrthoDB" id="9815116at2"/>
<dbReference type="SUPFAM" id="SSF52540">
    <property type="entry name" value="P-loop containing nucleoside triphosphate hydrolases"/>
    <property type="match status" value="1"/>
</dbReference>
<evidence type="ECO:0000259" key="5">
    <source>
        <dbReference type="Pfam" id="PF13614"/>
    </source>
</evidence>
<comment type="caution">
    <text evidence="6">The sequence shown here is derived from an EMBL/GenBank/DDBJ whole genome shotgun (WGS) entry which is preliminary data.</text>
</comment>
<dbReference type="Proteomes" id="UP000432715">
    <property type="component" value="Unassembled WGS sequence"/>
</dbReference>
<feature type="domain" description="AAA" evidence="5">
    <location>
        <begin position="2"/>
        <end position="182"/>
    </location>
</feature>
<evidence type="ECO:0000313" key="7">
    <source>
        <dbReference type="Proteomes" id="UP000432715"/>
    </source>
</evidence>
<keyword evidence="7" id="KW-1185">Reference proteome</keyword>
<dbReference type="InterPro" id="IPR050678">
    <property type="entry name" value="DNA_Partitioning_ATPase"/>
</dbReference>